<dbReference type="InterPro" id="IPR020013">
    <property type="entry name" value="Flagellar_FlgE/F/G"/>
</dbReference>
<dbReference type="Pfam" id="PF06429">
    <property type="entry name" value="Flg_bbr_C"/>
    <property type="match status" value="1"/>
</dbReference>
<keyword evidence="3 4" id="KW-0975">Bacterial flagellum</keyword>
<evidence type="ECO:0000256" key="2">
    <source>
        <dbReference type="ARBA" id="ARBA00009677"/>
    </source>
</evidence>
<evidence type="ECO:0000259" key="7">
    <source>
        <dbReference type="Pfam" id="PF22692"/>
    </source>
</evidence>
<dbReference type="GO" id="GO:0030694">
    <property type="term" value="C:bacterial-type flagellum basal body, rod"/>
    <property type="evidence" value="ECO:0007669"/>
    <property type="project" value="UniProtKB-UniRule"/>
</dbReference>
<comment type="subcellular location">
    <subcellularLocation>
        <location evidence="1 4">Bacterial flagellum basal body</location>
    </subcellularLocation>
</comment>
<dbReference type="InterPro" id="IPR001444">
    <property type="entry name" value="Flag_bb_rod_N"/>
</dbReference>
<evidence type="ECO:0000256" key="3">
    <source>
        <dbReference type="ARBA" id="ARBA00023143"/>
    </source>
</evidence>
<dbReference type="NCBIfam" id="TIGR03506">
    <property type="entry name" value="FlgEFG_subfam"/>
    <property type="match status" value="1"/>
</dbReference>
<dbReference type="Pfam" id="PF22692">
    <property type="entry name" value="LlgE_F_G_D1"/>
    <property type="match status" value="1"/>
</dbReference>
<dbReference type="GO" id="GO:0071978">
    <property type="term" value="P:bacterial-type flagellum-dependent swarming motility"/>
    <property type="evidence" value="ECO:0007669"/>
    <property type="project" value="TreeGrafter"/>
</dbReference>
<comment type="similarity">
    <text evidence="2 4">Belongs to the flagella basal body rod proteins family.</text>
</comment>
<dbReference type="PANTHER" id="PTHR30435:SF19">
    <property type="entry name" value="FLAGELLAR BASAL-BODY ROD PROTEIN FLGG"/>
    <property type="match status" value="1"/>
</dbReference>
<name>A0A1G4QNM2_9CAUL</name>
<dbReference type="InterPro" id="IPR010930">
    <property type="entry name" value="Flg_bb/hook_C_dom"/>
</dbReference>
<keyword evidence="8" id="KW-0282">Flagellum</keyword>
<dbReference type="AlphaFoldDB" id="A0A1G4QNM2"/>
<feature type="domain" description="Flagellar basal-body/hook protein C-terminal" evidence="6">
    <location>
        <begin position="200"/>
        <end position="242"/>
    </location>
</feature>
<organism evidence="8 9">
    <name type="scientific">Asticcacaulis taihuensis</name>
    <dbReference type="NCBI Taxonomy" id="260084"/>
    <lineage>
        <taxon>Bacteria</taxon>
        <taxon>Pseudomonadati</taxon>
        <taxon>Pseudomonadota</taxon>
        <taxon>Alphaproteobacteria</taxon>
        <taxon>Caulobacterales</taxon>
        <taxon>Caulobacteraceae</taxon>
        <taxon>Asticcacaulis</taxon>
    </lineage>
</organism>
<dbReference type="InterPro" id="IPR037925">
    <property type="entry name" value="FlgE/F/G-like"/>
</dbReference>
<accession>A0A1G4QNM2</accession>
<evidence type="ECO:0000259" key="6">
    <source>
        <dbReference type="Pfam" id="PF06429"/>
    </source>
</evidence>
<dbReference type="Pfam" id="PF00460">
    <property type="entry name" value="Flg_bb_rod"/>
    <property type="match status" value="1"/>
</dbReference>
<evidence type="ECO:0000313" key="9">
    <source>
        <dbReference type="Proteomes" id="UP000199150"/>
    </source>
</evidence>
<dbReference type="RefSeq" id="WP_090645311.1">
    <property type="nucleotide sequence ID" value="NZ_CBCRYE010000001.1"/>
</dbReference>
<comment type="subunit">
    <text evidence="4">The basal body constitutes a major portion of the flagellar organelle and consists of five rings (E,L,P,S, and M) mounted on a central rod. The rod consists of about 26 subunits of FlgG in the distal portion, and FlgB, FlgC and FlgF are thought to build up the proximal portion of the rod with about 6 subunits each.</text>
</comment>
<feature type="domain" description="Flagellar hook protein FlgE/F/G-like D1" evidence="7">
    <location>
        <begin position="85"/>
        <end position="151"/>
    </location>
</feature>
<dbReference type="Proteomes" id="UP000199150">
    <property type="component" value="Unassembled WGS sequence"/>
</dbReference>
<dbReference type="PANTHER" id="PTHR30435">
    <property type="entry name" value="FLAGELLAR PROTEIN"/>
    <property type="match status" value="1"/>
</dbReference>
<keyword evidence="8" id="KW-0966">Cell projection</keyword>
<dbReference type="NCBIfam" id="TIGR02490">
    <property type="entry name" value="flgF"/>
    <property type="match status" value="1"/>
</dbReference>
<dbReference type="OrthoDB" id="9804559at2"/>
<evidence type="ECO:0000259" key="5">
    <source>
        <dbReference type="Pfam" id="PF00460"/>
    </source>
</evidence>
<dbReference type="InterPro" id="IPR019776">
    <property type="entry name" value="Flagellar_basal_body_rod_CS"/>
</dbReference>
<gene>
    <name evidence="8" type="ORF">SAMN02927928_1379</name>
</gene>
<evidence type="ECO:0000313" key="8">
    <source>
        <dbReference type="EMBL" id="SCW45928.1"/>
    </source>
</evidence>
<dbReference type="EMBL" id="FMTS01000001">
    <property type="protein sequence ID" value="SCW45928.1"/>
    <property type="molecule type" value="Genomic_DNA"/>
</dbReference>
<dbReference type="SUPFAM" id="SSF117143">
    <property type="entry name" value="Flagellar hook protein flgE"/>
    <property type="match status" value="1"/>
</dbReference>
<keyword evidence="9" id="KW-1185">Reference proteome</keyword>
<protein>
    <recommendedName>
        <fullName evidence="4">Flagellar basal-body rod protein FlgF</fullName>
    </recommendedName>
</protein>
<sequence>MDNANYVALSRQITLQRELDISANNLANMNTTGYKFEELLVNAEPGAPAVNAPIRTPANFAYDNGVGRNFTQGTMNQTGAPLDLALNGEGTFFTVTGKNGQTVYTRDGAFSMTGDGTLVTAQGYVVQGDGGPITLDPKKGEPVISADGIITQSYQGQAERVGKISVVRIANMSDLSKNGDSTYSLTSNAAAIPATDAAVRQGFLEASNVNPMTEITNLVRINRAYTTLANIVDQNSQLNRSAVERLGKVA</sequence>
<keyword evidence="8" id="KW-0969">Cilium</keyword>
<evidence type="ECO:0000256" key="1">
    <source>
        <dbReference type="ARBA" id="ARBA00004117"/>
    </source>
</evidence>
<dbReference type="PROSITE" id="PS00588">
    <property type="entry name" value="FLAGELLA_BB_ROD"/>
    <property type="match status" value="1"/>
</dbReference>
<feature type="domain" description="Flagellar basal body rod protein N-terminal" evidence="5">
    <location>
        <begin position="6"/>
        <end position="35"/>
    </location>
</feature>
<evidence type="ECO:0000256" key="4">
    <source>
        <dbReference type="RuleBase" id="RU362116"/>
    </source>
</evidence>
<dbReference type="InterPro" id="IPR053967">
    <property type="entry name" value="LlgE_F_G-like_D1"/>
</dbReference>
<proteinExistence type="inferred from homology"/>
<dbReference type="InterPro" id="IPR012836">
    <property type="entry name" value="FlgF"/>
</dbReference>
<dbReference type="STRING" id="260084.SAMN02927928_1379"/>
<reference evidence="9" key="1">
    <citation type="submission" date="2016-10" db="EMBL/GenBank/DDBJ databases">
        <authorList>
            <person name="Varghese N."/>
            <person name="Submissions S."/>
        </authorList>
    </citation>
    <scope>NUCLEOTIDE SEQUENCE [LARGE SCALE GENOMIC DNA]</scope>
    <source>
        <strain evidence="9">CGMCC 1.3431</strain>
    </source>
</reference>